<dbReference type="RefSeq" id="WP_107190174.1">
    <property type="nucleotide sequence ID" value="NZ_PYMN01000011.1"/>
</dbReference>
<gene>
    <name evidence="2" type="ORF">C9J18_12025</name>
    <name evidence="1" type="ORF">CTM96_11510</name>
</gene>
<comment type="caution">
    <text evidence="2">The sequence shown here is derived from an EMBL/GenBank/DDBJ whole genome shotgun (WGS) entry which is preliminary data.</text>
</comment>
<dbReference type="EMBL" id="PYMP01000010">
    <property type="protein sequence ID" value="PSU51866.1"/>
    <property type="molecule type" value="Genomic_DNA"/>
</dbReference>
<proteinExistence type="predicted"/>
<sequence>MNDSACCKNNASIEQFITTLANNSICGDGCNSDDCSSQTQHQPALLPSFSFQSFRCAEVLMNELCHPPRYYHEPLLKPPMV</sequence>
<evidence type="ECO:0000313" key="2">
    <source>
        <dbReference type="EMBL" id="PSU51866.1"/>
    </source>
</evidence>
<evidence type="ECO:0000313" key="1">
    <source>
        <dbReference type="EMBL" id="PSU24851.1"/>
    </source>
</evidence>
<protein>
    <submittedName>
        <fullName evidence="2">Uncharacterized protein</fullName>
    </submittedName>
</protein>
<keyword evidence="3" id="KW-1185">Reference proteome</keyword>
<name>A0A2T3JRY1_PHOPO</name>
<evidence type="ECO:0000313" key="4">
    <source>
        <dbReference type="Proteomes" id="UP000241618"/>
    </source>
</evidence>
<dbReference type="EMBL" id="PYMO01000010">
    <property type="protein sequence ID" value="PSU24851.1"/>
    <property type="molecule type" value="Genomic_DNA"/>
</dbReference>
<reference evidence="3 4" key="1">
    <citation type="submission" date="2018-03" db="EMBL/GenBank/DDBJ databases">
        <title>Whole genome sequencing of Histamine producing bacteria.</title>
        <authorList>
            <person name="Butler K."/>
        </authorList>
    </citation>
    <scope>NUCLEOTIDE SEQUENCE [LARGE SCALE GENOMIC DNA]</scope>
    <source>
        <strain evidence="2 4">FS-6.1</strain>
        <strain evidence="1 3">FS-6.2</strain>
    </source>
</reference>
<dbReference type="AlphaFoldDB" id="A0A2T3JRY1"/>
<dbReference type="Proteomes" id="UP000241405">
    <property type="component" value="Unassembled WGS sequence"/>
</dbReference>
<evidence type="ECO:0000313" key="3">
    <source>
        <dbReference type="Proteomes" id="UP000241405"/>
    </source>
</evidence>
<organism evidence="2 4">
    <name type="scientific">Photobacterium phosphoreum</name>
    <dbReference type="NCBI Taxonomy" id="659"/>
    <lineage>
        <taxon>Bacteria</taxon>
        <taxon>Pseudomonadati</taxon>
        <taxon>Pseudomonadota</taxon>
        <taxon>Gammaproteobacteria</taxon>
        <taxon>Vibrionales</taxon>
        <taxon>Vibrionaceae</taxon>
        <taxon>Photobacterium</taxon>
    </lineage>
</organism>
<dbReference type="Proteomes" id="UP000241618">
    <property type="component" value="Unassembled WGS sequence"/>
</dbReference>
<accession>A0A2T3JRY1</accession>